<evidence type="ECO:0000256" key="2">
    <source>
        <dbReference type="ARBA" id="ARBA00007878"/>
    </source>
</evidence>
<feature type="domain" description="Mannose-1-phosphate guanyltransferase C-terminal" evidence="10">
    <location>
        <begin position="454"/>
        <end position="528"/>
    </location>
</feature>
<dbReference type="InterPro" id="IPR029044">
    <property type="entry name" value="Nucleotide-diphossugar_trans"/>
</dbReference>
<evidence type="ECO:0000256" key="4">
    <source>
        <dbReference type="ARBA" id="ARBA00022540"/>
    </source>
</evidence>
<name>A0A1X7R4I6_9SACH</name>
<feature type="compositionally biased region" description="Low complexity" evidence="9">
    <location>
        <begin position="282"/>
        <end position="352"/>
    </location>
</feature>
<evidence type="ECO:0000256" key="5">
    <source>
        <dbReference type="ARBA" id="ARBA00022917"/>
    </source>
</evidence>
<dbReference type="Gene3D" id="2.160.10.10">
    <property type="entry name" value="Hexapeptide repeat proteins"/>
    <property type="match status" value="1"/>
</dbReference>
<dbReference type="GO" id="GO:0005085">
    <property type="term" value="F:guanyl-nucleotide exchange factor activity"/>
    <property type="evidence" value="ECO:0007669"/>
    <property type="project" value="TreeGrafter"/>
</dbReference>
<dbReference type="OrthoDB" id="10250549at2759"/>
<comment type="subcellular location">
    <subcellularLocation>
        <location evidence="1">Cytoplasm</location>
        <location evidence="1">Cytosol</location>
    </subcellularLocation>
</comment>
<evidence type="ECO:0000256" key="9">
    <source>
        <dbReference type="SAM" id="MobiDB-lite"/>
    </source>
</evidence>
<sequence>MKTLQSFIFCGKGSNLSPLSNPNIDPSVNDKELNNISEFNVEALARLPKALLPIAGKPMIEYVIDWCDQADFSEINIVAHIDEIDFIKAGLKSFLKLRDQQYELIAKALLSTNHTHHLKKPKKINFISTKSSYTSELLQNELLDKIHRDFVILPCDFITDIPPQIFLDQYQNRDDDNIAMAIYYKNSLENVVDKKQSHKNKQDDKMFTLYCENQHTSKQPVLLDTYSTSEVTKGKYLKVRDHLLWNYPNCSISKKLINSFIYFCSYELVQLLTKDENDTNNNLLTTENGSNNINNNNSNNNNNNNDNNNNGNSTVNNSMNNGINNNSGNSMGQNSLISNKNNLNGNGKDTNNSPIDPTLIHPSYLSKPNNLIKDTINTKSSIAKLFRDLSRRSWQHSTERETISIFILPEESTFIRSNDLNSYMDATRFILKIKSNSSNLPTTSTMSSTIGADSVVDSTATLMEKNSIKLSSINANCTIGNKCRISGSILLNNVQVDDECILENVIIGPNAKIGKKSKLTSCYVEGNYIIDLKSNFKNETLMKIYDEDEFDDYGSDAIYDSNTDSDDFDEEESDGGEYYDDEEFEDDGLFER</sequence>
<dbReference type="GO" id="GO:0002183">
    <property type="term" value="P:cytoplasmic translational initiation"/>
    <property type="evidence" value="ECO:0007669"/>
    <property type="project" value="TreeGrafter"/>
</dbReference>
<dbReference type="AlphaFoldDB" id="A0A1X7R4I6"/>
<dbReference type="Pfam" id="PF25087">
    <property type="entry name" value="GMPPB_C"/>
    <property type="match status" value="1"/>
</dbReference>
<dbReference type="PANTHER" id="PTHR45989">
    <property type="entry name" value="TRANSLATION INITIATION FACTOR EIF-2B SUBUNIT GAMMA"/>
    <property type="match status" value="1"/>
</dbReference>
<feature type="region of interest" description="Disordered" evidence="9">
    <location>
        <begin position="282"/>
        <end position="356"/>
    </location>
</feature>
<feature type="region of interest" description="Disordered" evidence="9">
    <location>
        <begin position="555"/>
        <end position="592"/>
    </location>
</feature>
<evidence type="ECO:0000259" key="10">
    <source>
        <dbReference type="Pfam" id="PF25087"/>
    </source>
</evidence>
<evidence type="ECO:0000256" key="7">
    <source>
        <dbReference type="ARBA" id="ARBA00044229"/>
    </source>
</evidence>
<dbReference type="EMBL" id="FXLY01000005">
    <property type="protein sequence ID" value="SMN20555.1"/>
    <property type="molecule type" value="Genomic_DNA"/>
</dbReference>
<evidence type="ECO:0000313" key="11">
    <source>
        <dbReference type="EMBL" id="SMN20555.1"/>
    </source>
</evidence>
<dbReference type="Gene3D" id="3.90.550.10">
    <property type="entry name" value="Spore Coat Polysaccharide Biosynthesis Protein SpsA, Chain A"/>
    <property type="match status" value="1"/>
</dbReference>
<dbReference type="GO" id="GO:0003743">
    <property type="term" value="F:translation initiation factor activity"/>
    <property type="evidence" value="ECO:0007669"/>
    <property type="project" value="UniProtKB-KW"/>
</dbReference>
<dbReference type="CDD" id="cd04652">
    <property type="entry name" value="LbH_eIF2B_gamma_C"/>
    <property type="match status" value="1"/>
</dbReference>
<keyword evidence="12" id="KW-1185">Reference proteome</keyword>
<comment type="subunit">
    <text evidence="8">Component of the translation initiation factor 2B (eIF2B) complex which is a heterodecamer of two sets of five different subunits: alpha, beta, gamma, delta and epsilon. Subunits alpha, beta and delta comprise a regulatory subcomplex and subunits epsilon and gamma comprise a catalytic subcomplex. Within the complex, the hexameric regulatory complex resides at the center, with the two heterodimeric catalytic subcomplexes bound on opposite sides.</text>
</comment>
<keyword evidence="4 11" id="KW-0396">Initiation factor</keyword>
<protein>
    <recommendedName>
        <fullName evidence="6">Translation initiation factor eIF2B subunit gamma</fullName>
    </recommendedName>
    <alternativeName>
        <fullName evidence="7">eIF2B GDP-GTP exchange factor subunit gamma</fullName>
    </alternativeName>
</protein>
<evidence type="ECO:0000313" key="12">
    <source>
        <dbReference type="Proteomes" id="UP000196158"/>
    </source>
</evidence>
<evidence type="ECO:0000256" key="1">
    <source>
        <dbReference type="ARBA" id="ARBA00004514"/>
    </source>
</evidence>
<keyword evidence="3" id="KW-0963">Cytoplasm</keyword>
<gene>
    <name evidence="11" type="ORF">KASA_0N05544G</name>
</gene>
<keyword evidence="5" id="KW-0648">Protein biosynthesis</keyword>
<reference evidence="11 12" key="1">
    <citation type="submission" date="2017-04" db="EMBL/GenBank/DDBJ databases">
        <authorList>
            <person name="Afonso C.L."/>
            <person name="Miller P.J."/>
            <person name="Scott M.A."/>
            <person name="Spackman E."/>
            <person name="Goraichik I."/>
            <person name="Dimitrov K.M."/>
            <person name="Suarez D.L."/>
            <person name="Swayne D.E."/>
        </authorList>
    </citation>
    <scope>NUCLEOTIDE SEQUENCE [LARGE SCALE GENOMIC DNA]</scope>
</reference>
<dbReference type="GO" id="GO:0005829">
    <property type="term" value="C:cytosol"/>
    <property type="evidence" value="ECO:0007669"/>
    <property type="project" value="UniProtKB-SubCell"/>
</dbReference>
<evidence type="ECO:0000256" key="8">
    <source>
        <dbReference type="ARBA" id="ARBA00046432"/>
    </source>
</evidence>
<dbReference type="PANTHER" id="PTHR45989:SF1">
    <property type="entry name" value="TRANSLATION INITIATION FACTOR EIF-2B SUBUNIT GAMMA"/>
    <property type="match status" value="1"/>
</dbReference>
<proteinExistence type="inferred from homology"/>
<dbReference type="InterPro" id="IPR056729">
    <property type="entry name" value="GMPPB_C"/>
</dbReference>
<feature type="compositionally biased region" description="Acidic residues" evidence="9">
    <location>
        <begin position="563"/>
        <end position="592"/>
    </location>
</feature>
<evidence type="ECO:0000256" key="3">
    <source>
        <dbReference type="ARBA" id="ARBA00022490"/>
    </source>
</evidence>
<dbReference type="InterPro" id="IPR051960">
    <property type="entry name" value="eIF2B_gamma"/>
</dbReference>
<dbReference type="GO" id="GO:0005851">
    <property type="term" value="C:eukaryotic translation initiation factor 2B complex"/>
    <property type="evidence" value="ECO:0007669"/>
    <property type="project" value="TreeGrafter"/>
</dbReference>
<comment type="similarity">
    <text evidence="2">Belongs to the eIF-2B gamma/epsilon subunits family.</text>
</comment>
<dbReference type="Proteomes" id="UP000196158">
    <property type="component" value="Unassembled WGS sequence"/>
</dbReference>
<evidence type="ECO:0000256" key="6">
    <source>
        <dbReference type="ARBA" id="ARBA00044196"/>
    </source>
</evidence>
<dbReference type="SUPFAM" id="SSF53448">
    <property type="entry name" value="Nucleotide-diphospho-sugar transferases"/>
    <property type="match status" value="1"/>
</dbReference>
<organism evidence="11 12">
    <name type="scientific">Maudiozyma saulgeensis</name>
    <dbReference type="NCBI Taxonomy" id="1789683"/>
    <lineage>
        <taxon>Eukaryota</taxon>
        <taxon>Fungi</taxon>
        <taxon>Dikarya</taxon>
        <taxon>Ascomycota</taxon>
        <taxon>Saccharomycotina</taxon>
        <taxon>Saccharomycetes</taxon>
        <taxon>Saccharomycetales</taxon>
        <taxon>Saccharomycetaceae</taxon>
        <taxon>Maudiozyma</taxon>
    </lineage>
</organism>
<dbReference type="STRING" id="1789683.A0A1X7R4I6"/>
<accession>A0A1X7R4I6</accession>